<dbReference type="EnsemblMetazoa" id="AQUA014686-RA">
    <property type="protein sequence ID" value="AQUA014686-PA"/>
    <property type="gene ID" value="AQUA014686"/>
</dbReference>
<proteinExistence type="predicted"/>
<keyword evidence="2" id="KW-1185">Reference proteome</keyword>
<evidence type="ECO:0000313" key="1">
    <source>
        <dbReference type="EnsemblMetazoa" id="AQUA014686-PA"/>
    </source>
</evidence>
<evidence type="ECO:0000313" key="2">
    <source>
        <dbReference type="Proteomes" id="UP000076407"/>
    </source>
</evidence>
<protein>
    <submittedName>
        <fullName evidence="1">Uncharacterized protein</fullName>
    </submittedName>
</protein>
<accession>A0A182XS72</accession>
<organism evidence="1 2">
    <name type="scientific">Anopheles quadriannulatus</name>
    <name type="common">Mosquito</name>
    <dbReference type="NCBI Taxonomy" id="34691"/>
    <lineage>
        <taxon>Eukaryota</taxon>
        <taxon>Metazoa</taxon>
        <taxon>Ecdysozoa</taxon>
        <taxon>Arthropoda</taxon>
        <taxon>Hexapoda</taxon>
        <taxon>Insecta</taxon>
        <taxon>Pterygota</taxon>
        <taxon>Neoptera</taxon>
        <taxon>Endopterygota</taxon>
        <taxon>Diptera</taxon>
        <taxon>Nematocera</taxon>
        <taxon>Culicoidea</taxon>
        <taxon>Culicidae</taxon>
        <taxon>Anophelinae</taxon>
        <taxon>Anopheles</taxon>
    </lineage>
</organism>
<dbReference type="VEuPathDB" id="VectorBase:AQUA014686"/>
<name>A0A182XS72_ANOQN</name>
<dbReference type="AlphaFoldDB" id="A0A182XS72"/>
<reference evidence="1" key="1">
    <citation type="submission" date="2020-05" db="UniProtKB">
        <authorList>
            <consortium name="EnsemblMetazoa"/>
        </authorList>
    </citation>
    <scope>IDENTIFICATION</scope>
    <source>
        <strain evidence="1">SANGQUA</strain>
    </source>
</reference>
<dbReference type="Proteomes" id="UP000076407">
    <property type="component" value="Unassembled WGS sequence"/>
</dbReference>
<sequence>MECKRDCNRRNTLSRGKKIKMIKNNENTIHKTTNFYYLFVELT</sequence>